<dbReference type="RefSeq" id="XP_068346517.1">
    <property type="nucleotide sequence ID" value="XM_068513125.1"/>
</dbReference>
<dbReference type="InterPro" id="IPR009091">
    <property type="entry name" value="RCC1/BLIP-II"/>
</dbReference>
<dbReference type="PRINTS" id="PR00633">
    <property type="entry name" value="RCCNDNSATION"/>
</dbReference>
<keyword evidence="6" id="KW-1185">Reference proteome</keyword>
<feature type="repeat" description="RCC1" evidence="2">
    <location>
        <begin position="369"/>
        <end position="417"/>
    </location>
</feature>
<reference evidence="5" key="1">
    <citation type="submission" date="2016-10" db="EMBL/GenBank/DDBJ databases">
        <authorList>
            <person name="Benchimol M."/>
            <person name="Almeida L.G."/>
            <person name="Vasconcelos A.T."/>
            <person name="Perreira-Neves A."/>
            <person name="Rosa I.A."/>
            <person name="Tasca T."/>
            <person name="Bogo M.R."/>
            <person name="de Souza W."/>
        </authorList>
    </citation>
    <scope>NUCLEOTIDE SEQUENCE [LARGE SCALE GENOMIC DNA]</scope>
    <source>
        <strain evidence="5">K</strain>
    </source>
</reference>
<evidence type="ECO:0000256" key="2">
    <source>
        <dbReference type="PROSITE-ProRule" id="PRU00235"/>
    </source>
</evidence>
<dbReference type="InterPro" id="IPR058923">
    <property type="entry name" value="RCC1-like_dom"/>
</dbReference>
<dbReference type="PROSITE" id="PS00626">
    <property type="entry name" value="RCC1_2"/>
    <property type="match status" value="2"/>
</dbReference>
<evidence type="ECO:0000256" key="1">
    <source>
        <dbReference type="ARBA" id="ARBA00022737"/>
    </source>
</evidence>
<accession>A0A1J4J829</accession>
<feature type="coiled-coil region" evidence="3">
    <location>
        <begin position="743"/>
        <end position="770"/>
    </location>
</feature>
<proteinExistence type="predicted"/>
<feature type="repeat" description="RCC1" evidence="2">
    <location>
        <begin position="605"/>
        <end position="657"/>
    </location>
</feature>
<dbReference type="Pfam" id="PF25390">
    <property type="entry name" value="WD40_RLD"/>
    <property type="match status" value="1"/>
</dbReference>
<feature type="domain" description="RCC1-like" evidence="4">
    <location>
        <begin position="362"/>
        <end position="701"/>
    </location>
</feature>
<dbReference type="SUPFAM" id="SSF50985">
    <property type="entry name" value="RCC1/BLIP-II"/>
    <property type="match status" value="2"/>
</dbReference>
<dbReference type="PANTHER" id="PTHR22870">
    <property type="entry name" value="REGULATOR OF CHROMOSOME CONDENSATION"/>
    <property type="match status" value="1"/>
</dbReference>
<dbReference type="Gene3D" id="2.130.10.30">
    <property type="entry name" value="Regulator of chromosome condensation 1/beta-lactamase-inhibitor protein II"/>
    <property type="match status" value="3"/>
</dbReference>
<dbReference type="VEuPathDB" id="TrichDB:TRFO_40301"/>
<dbReference type="InterPro" id="IPR000408">
    <property type="entry name" value="Reg_chr_condens"/>
</dbReference>
<feature type="repeat" description="RCC1" evidence="2">
    <location>
        <begin position="59"/>
        <end position="109"/>
    </location>
</feature>
<comment type="caution">
    <text evidence="5">The sequence shown here is derived from an EMBL/GenBank/DDBJ whole genome shotgun (WGS) entry which is preliminary data.</text>
</comment>
<organism evidence="5 6">
    <name type="scientific">Tritrichomonas foetus</name>
    <dbReference type="NCBI Taxonomy" id="1144522"/>
    <lineage>
        <taxon>Eukaryota</taxon>
        <taxon>Metamonada</taxon>
        <taxon>Parabasalia</taxon>
        <taxon>Tritrichomonadida</taxon>
        <taxon>Tritrichomonadidae</taxon>
        <taxon>Tritrichomonas</taxon>
    </lineage>
</organism>
<evidence type="ECO:0000313" key="6">
    <source>
        <dbReference type="Proteomes" id="UP000179807"/>
    </source>
</evidence>
<feature type="repeat" description="RCC1" evidence="2">
    <location>
        <begin position="418"/>
        <end position="468"/>
    </location>
</feature>
<dbReference type="PROSITE" id="PS50012">
    <property type="entry name" value="RCC1_3"/>
    <property type="match status" value="6"/>
</dbReference>
<evidence type="ECO:0000313" key="5">
    <source>
        <dbReference type="EMBL" id="OHS93380.1"/>
    </source>
</evidence>
<dbReference type="Pfam" id="PF00415">
    <property type="entry name" value="RCC1"/>
    <property type="match status" value="2"/>
</dbReference>
<feature type="repeat" description="RCC1" evidence="2">
    <location>
        <begin position="10"/>
        <end position="58"/>
    </location>
</feature>
<dbReference type="PANTHER" id="PTHR22870:SF408">
    <property type="entry name" value="OS09G0560450 PROTEIN"/>
    <property type="match status" value="1"/>
</dbReference>
<dbReference type="EMBL" id="MLAK01001405">
    <property type="protein sequence ID" value="OHS93380.1"/>
    <property type="molecule type" value="Genomic_DNA"/>
</dbReference>
<gene>
    <name evidence="5" type="ORF">TRFO_40301</name>
</gene>
<feature type="repeat" description="RCC1" evidence="2">
    <location>
        <begin position="247"/>
        <end position="299"/>
    </location>
</feature>
<keyword evidence="3" id="KW-0175">Coiled coil</keyword>
<keyword evidence="1" id="KW-0677">Repeat</keyword>
<dbReference type="InterPro" id="IPR051210">
    <property type="entry name" value="Ub_ligase/GEF_domain"/>
</dbReference>
<name>A0A1J4J829_9EUKA</name>
<evidence type="ECO:0000256" key="3">
    <source>
        <dbReference type="SAM" id="Coils"/>
    </source>
</evidence>
<protein>
    <recommendedName>
        <fullName evidence="4">RCC1-like domain-containing protein</fullName>
    </recommendedName>
</protein>
<dbReference type="GeneID" id="94847829"/>
<evidence type="ECO:0000259" key="4">
    <source>
        <dbReference type="Pfam" id="PF25390"/>
    </source>
</evidence>
<dbReference type="Proteomes" id="UP000179807">
    <property type="component" value="Unassembled WGS sequence"/>
</dbReference>
<dbReference type="OrthoDB" id="61110at2759"/>
<sequence length="773" mass="86462">MSKSKKMENMQIVSAGGEHHSELGRGEYYIPLPIDKLPTKNLSCISTGCAHSVALYKDGSVFGWGYNYNGCLGFPEEVEDVKFPTKINGLPKIIDVKCGFRFTLFLTEEKKVLIASTYNEKGLFEEITIREPTVALFGIYDPWIVGESGTIYWHDYEKTKRIKQFGPFPFGIPKQIVSIEHSALLLTKKGETYGMSMKKLRPNDFDQDPDFVFSNENMFSLIESLRDVKIIKISGFGYQFLALSEDNKVFAWGNNKYGQLAVGDKKDRYDSFVLSTVSGDAKIVDIAAGGYHSILVDSTGHVWGFGSGGYGETMLGDYHREGPLSKVVEGAVSAYCGDFCSFVLIGNQPLPEAGTLNSISYSISLCEERNIFSAGSTTNYQIGRVNDHIPLPIDKLPTKNLSCISAGDLQSVALYKDGSVFGWGKNFNGHLGFPKEVEDVKFPIKINGLPKIIDVKCGSRFILFLTEEKKVLIASECNKKCLFEAINIREPAVALFGFYDPWIVGENGTIYWYDFRETNRIEKFGPFPFGIPKQIVSLEYSVLLLTKKGETYGMSMKKLRPHGDFDRKVVCKNEDYFSLIESLRDVKIIKISGNFNHFLALSEDNKVFAWGRNDDGQLGVGDKKDRYGCFVLSTVSGNSKIVDIAAGEYHSILVDSTGHVWGIGYGEYGQTMLGEYKEKGPLSKVVEGAVSAYCGNAFSLVLIGDQPLPEAGTLNLICKKREVKHSKHKQSKHHSKHSLKIDNKHLKEELLIKNQRIDELEKELLELRKKIRI</sequence>
<dbReference type="AlphaFoldDB" id="A0A1J4J829"/>